<proteinExistence type="predicted"/>
<dbReference type="AlphaFoldDB" id="A0A7S1AT31"/>
<name>A0A7S1AT31_NOCSC</name>
<feature type="transmembrane region" description="Helical" evidence="2">
    <location>
        <begin position="88"/>
        <end position="108"/>
    </location>
</feature>
<dbReference type="EMBL" id="HBFQ01054334">
    <property type="protein sequence ID" value="CAD8864284.1"/>
    <property type="molecule type" value="Transcribed_RNA"/>
</dbReference>
<gene>
    <name evidence="3" type="ORF">NSCI0253_LOCUS38639</name>
</gene>
<feature type="transmembrane region" description="Helical" evidence="2">
    <location>
        <begin position="12"/>
        <end position="35"/>
    </location>
</feature>
<evidence type="ECO:0000256" key="2">
    <source>
        <dbReference type="SAM" id="Phobius"/>
    </source>
</evidence>
<feature type="transmembrane region" description="Helical" evidence="2">
    <location>
        <begin position="62"/>
        <end position="81"/>
    </location>
</feature>
<evidence type="ECO:0000256" key="1">
    <source>
        <dbReference type="SAM" id="MobiDB-lite"/>
    </source>
</evidence>
<feature type="transmembrane region" description="Helical" evidence="2">
    <location>
        <begin position="120"/>
        <end position="145"/>
    </location>
</feature>
<keyword evidence="2" id="KW-1133">Transmembrane helix</keyword>
<evidence type="ECO:0000313" key="3">
    <source>
        <dbReference type="EMBL" id="CAD8864284.1"/>
    </source>
</evidence>
<feature type="region of interest" description="Disordered" evidence="1">
    <location>
        <begin position="198"/>
        <end position="220"/>
    </location>
</feature>
<organism evidence="3">
    <name type="scientific">Noctiluca scintillans</name>
    <name type="common">Sea sparkle</name>
    <name type="synonym">Red tide dinoflagellate</name>
    <dbReference type="NCBI Taxonomy" id="2966"/>
    <lineage>
        <taxon>Eukaryota</taxon>
        <taxon>Sar</taxon>
        <taxon>Alveolata</taxon>
        <taxon>Dinophyceae</taxon>
        <taxon>Noctilucales</taxon>
        <taxon>Noctilucaceae</taxon>
        <taxon>Noctiluca</taxon>
    </lineage>
</organism>
<feature type="compositionally biased region" description="Low complexity" evidence="1">
    <location>
        <begin position="206"/>
        <end position="219"/>
    </location>
</feature>
<keyword evidence="2" id="KW-0472">Membrane</keyword>
<reference evidence="3" key="1">
    <citation type="submission" date="2021-01" db="EMBL/GenBank/DDBJ databases">
        <authorList>
            <person name="Corre E."/>
            <person name="Pelletier E."/>
            <person name="Niang G."/>
            <person name="Scheremetjew M."/>
            <person name="Finn R."/>
            <person name="Kale V."/>
            <person name="Holt S."/>
            <person name="Cochrane G."/>
            <person name="Meng A."/>
            <person name="Brown T."/>
            <person name="Cohen L."/>
        </authorList>
    </citation>
    <scope>NUCLEOTIDE SEQUENCE</scope>
</reference>
<sequence>MVLIRPAPTTLCGWSLQALVQMFCFLHLVTCVYFVCKTGGHETLEMGGLKISPVVRRANTTWFLFGLICVVIGGTGAVFQVKDQIMVYLYYLAASMVYAVGWTCLFMAEGTVCGTTAANQVAFLCGISNGVVMFGMILCVGALAVQSFIVWSMKETIEQRNMSDLLRCQEPWETAAMLADDYAQNEAKEYRRLMHHLPQQNPSHPTYPQTSQPSVSPVPMRAVSQTLRTLV</sequence>
<protein>
    <submittedName>
        <fullName evidence="3">Uncharacterized protein</fullName>
    </submittedName>
</protein>
<keyword evidence="2" id="KW-0812">Transmembrane</keyword>
<accession>A0A7S1AT31</accession>